<gene>
    <name evidence="3" type="ORF">P153DRAFT_389719</name>
</gene>
<accession>A0A6A6A4Q2</accession>
<dbReference type="CDD" id="cd00180">
    <property type="entry name" value="PKc"/>
    <property type="match status" value="1"/>
</dbReference>
<dbReference type="Proteomes" id="UP000799771">
    <property type="component" value="Unassembled WGS sequence"/>
</dbReference>
<dbReference type="AlphaFoldDB" id="A0A6A6A4Q2"/>
<dbReference type="GeneID" id="54411293"/>
<feature type="domain" description="Protein kinase" evidence="2">
    <location>
        <begin position="28"/>
        <end position="354"/>
    </location>
</feature>
<feature type="region of interest" description="Disordered" evidence="1">
    <location>
        <begin position="368"/>
        <end position="416"/>
    </location>
</feature>
<keyword evidence="4" id="KW-1185">Reference proteome</keyword>
<organism evidence="3 4">
    <name type="scientific">Dothidotthia symphoricarpi CBS 119687</name>
    <dbReference type="NCBI Taxonomy" id="1392245"/>
    <lineage>
        <taxon>Eukaryota</taxon>
        <taxon>Fungi</taxon>
        <taxon>Dikarya</taxon>
        <taxon>Ascomycota</taxon>
        <taxon>Pezizomycotina</taxon>
        <taxon>Dothideomycetes</taxon>
        <taxon>Pleosporomycetidae</taxon>
        <taxon>Pleosporales</taxon>
        <taxon>Dothidotthiaceae</taxon>
        <taxon>Dothidotthia</taxon>
    </lineage>
</organism>
<dbReference type="GO" id="GO:0005524">
    <property type="term" value="F:ATP binding"/>
    <property type="evidence" value="ECO:0007669"/>
    <property type="project" value="InterPro"/>
</dbReference>
<evidence type="ECO:0000313" key="3">
    <source>
        <dbReference type="EMBL" id="KAF2125571.1"/>
    </source>
</evidence>
<name>A0A6A6A4Q2_9PLEO</name>
<dbReference type="EMBL" id="ML977516">
    <property type="protein sequence ID" value="KAF2125571.1"/>
    <property type="molecule type" value="Genomic_DNA"/>
</dbReference>
<dbReference type="GO" id="GO:0005737">
    <property type="term" value="C:cytoplasm"/>
    <property type="evidence" value="ECO:0007669"/>
    <property type="project" value="TreeGrafter"/>
</dbReference>
<dbReference type="PANTHER" id="PTHR44167">
    <property type="entry name" value="OVARIAN-SPECIFIC SERINE/THREONINE-PROTEIN KINASE LOK-RELATED"/>
    <property type="match status" value="1"/>
</dbReference>
<feature type="compositionally biased region" description="Polar residues" evidence="1">
    <location>
        <begin position="368"/>
        <end position="382"/>
    </location>
</feature>
<dbReference type="GO" id="GO:0044773">
    <property type="term" value="P:mitotic DNA damage checkpoint signaling"/>
    <property type="evidence" value="ECO:0007669"/>
    <property type="project" value="TreeGrafter"/>
</dbReference>
<reference evidence="3" key="1">
    <citation type="journal article" date="2020" name="Stud. Mycol.">
        <title>101 Dothideomycetes genomes: a test case for predicting lifestyles and emergence of pathogens.</title>
        <authorList>
            <person name="Haridas S."/>
            <person name="Albert R."/>
            <person name="Binder M."/>
            <person name="Bloem J."/>
            <person name="Labutti K."/>
            <person name="Salamov A."/>
            <person name="Andreopoulos B."/>
            <person name="Baker S."/>
            <person name="Barry K."/>
            <person name="Bills G."/>
            <person name="Bluhm B."/>
            <person name="Cannon C."/>
            <person name="Castanera R."/>
            <person name="Culley D."/>
            <person name="Daum C."/>
            <person name="Ezra D."/>
            <person name="Gonzalez J."/>
            <person name="Henrissat B."/>
            <person name="Kuo A."/>
            <person name="Liang C."/>
            <person name="Lipzen A."/>
            <person name="Lutzoni F."/>
            <person name="Magnuson J."/>
            <person name="Mondo S."/>
            <person name="Nolan M."/>
            <person name="Ohm R."/>
            <person name="Pangilinan J."/>
            <person name="Park H.-J."/>
            <person name="Ramirez L."/>
            <person name="Alfaro M."/>
            <person name="Sun H."/>
            <person name="Tritt A."/>
            <person name="Yoshinaga Y."/>
            <person name="Zwiers L.-H."/>
            <person name="Turgeon B."/>
            <person name="Goodwin S."/>
            <person name="Spatafora J."/>
            <person name="Crous P."/>
            <person name="Grigoriev I."/>
        </authorList>
    </citation>
    <scope>NUCLEOTIDE SEQUENCE</scope>
    <source>
        <strain evidence="3">CBS 119687</strain>
    </source>
</reference>
<dbReference type="PANTHER" id="PTHR44167:SF18">
    <property type="entry name" value="PROTEIN KINASE DOMAIN-CONTAINING PROTEIN"/>
    <property type="match status" value="1"/>
</dbReference>
<sequence>MSDAALAAWDRNYRSRQLELTRNDPEPFRPGRRLGGGGIGIVHETKLDGISLALKRTYARKLTDHQLNEIKILSQISKKRHKHIVELIGSYIHRQKGVYELGLLIWPVATCDIATFLHAIGCLGISLFTMTPSVEIREEELYAAAETLAALVGIPWMTPTNDCDGKWYLDRIRISSWKRLYSSFGCTATAVAWLHDQGIRHKDLKPSQVLLSPHGLWLTDFGWSKDMSELTASTTSGGDNITLKYQAPERAERRPCGHPEDIFALGCIFLEMMELFFFMTNNTPWKEKGWSFHANIGQIETWLEQPAIDFLYPSLAPLIRQMVSYEPRDRPKIQEVVTALSEVTEGMSFGESFFGTCCKPARVLTQSDTAKASPVQASSNGLTHREEPLRSPRVIAPPDDQRKSSRSTTQLQPSSLQDIVMVDRHYNGSAARYFPTSDQADQPVGAEMNGQLDMGDTYAPIVGQSTAYHPSQLLAPTYGQYITFFDDPNASIPFPTNHGTWGEQFQLFEPIEETDEHEAGLDPISRPQPHPFMFYNMAIPTVSPLHNTTTADFEETSMDIVQCEREGCTARYTGIYRKRNLARHMREKHILLPR</sequence>
<dbReference type="Gene3D" id="1.10.510.10">
    <property type="entry name" value="Transferase(Phosphotransferase) domain 1"/>
    <property type="match status" value="2"/>
</dbReference>
<feature type="compositionally biased region" description="Polar residues" evidence="1">
    <location>
        <begin position="406"/>
        <end position="416"/>
    </location>
</feature>
<evidence type="ECO:0000256" key="1">
    <source>
        <dbReference type="SAM" id="MobiDB-lite"/>
    </source>
</evidence>
<dbReference type="SMART" id="SM00220">
    <property type="entry name" value="S_TKc"/>
    <property type="match status" value="1"/>
</dbReference>
<keyword evidence="3" id="KW-0808">Transferase</keyword>
<dbReference type="GO" id="GO:0005634">
    <property type="term" value="C:nucleus"/>
    <property type="evidence" value="ECO:0007669"/>
    <property type="project" value="TreeGrafter"/>
</dbReference>
<dbReference type="RefSeq" id="XP_033519963.1">
    <property type="nucleotide sequence ID" value="XM_033670861.1"/>
</dbReference>
<dbReference type="Pfam" id="PF00069">
    <property type="entry name" value="Pkinase"/>
    <property type="match status" value="1"/>
</dbReference>
<dbReference type="PROSITE" id="PS50011">
    <property type="entry name" value="PROTEIN_KINASE_DOM"/>
    <property type="match status" value="1"/>
</dbReference>
<evidence type="ECO:0000313" key="4">
    <source>
        <dbReference type="Proteomes" id="UP000799771"/>
    </source>
</evidence>
<protein>
    <submittedName>
        <fullName evidence="3">Kinase-like protein</fullName>
    </submittedName>
</protein>
<dbReference type="InterPro" id="IPR000719">
    <property type="entry name" value="Prot_kinase_dom"/>
</dbReference>
<keyword evidence="3" id="KW-0418">Kinase</keyword>
<dbReference type="SUPFAM" id="SSF56112">
    <property type="entry name" value="Protein kinase-like (PK-like)"/>
    <property type="match status" value="1"/>
</dbReference>
<proteinExistence type="predicted"/>
<dbReference type="GO" id="GO:0004674">
    <property type="term" value="F:protein serine/threonine kinase activity"/>
    <property type="evidence" value="ECO:0007669"/>
    <property type="project" value="TreeGrafter"/>
</dbReference>
<dbReference type="InterPro" id="IPR011009">
    <property type="entry name" value="Kinase-like_dom_sf"/>
</dbReference>
<evidence type="ECO:0000259" key="2">
    <source>
        <dbReference type="PROSITE" id="PS50011"/>
    </source>
</evidence>
<dbReference type="OrthoDB" id="4062651at2759"/>